<organism evidence="2">
    <name type="scientific">human gut metagenome</name>
    <dbReference type="NCBI Taxonomy" id="408170"/>
    <lineage>
        <taxon>unclassified sequences</taxon>
        <taxon>metagenomes</taxon>
        <taxon>organismal metagenomes</taxon>
    </lineage>
</organism>
<keyword evidence="2" id="KW-0378">Hydrolase</keyword>
<gene>
    <name evidence="2" type="ORF">Q604_UNBC14394G0001</name>
</gene>
<evidence type="ECO:0000256" key="1">
    <source>
        <dbReference type="SAM" id="Phobius"/>
    </source>
</evidence>
<reference evidence="2" key="1">
    <citation type="submission" date="2013-12" db="EMBL/GenBank/DDBJ databases">
        <title>A Varibaculum cambriense genome reconstructed from a premature infant gut community with otherwise low bacterial novelty that shifts toward anaerobic metabolism during the third week of life.</title>
        <authorList>
            <person name="Brown C.T."/>
            <person name="Sharon I."/>
            <person name="Thomas B.C."/>
            <person name="Castelle C.J."/>
            <person name="Morowitz M.J."/>
            <person name="Banfield J.F."/>
        </authorList>
    </citation>
    <scope>NUCLEOTIDE SEQUENCE</scope>
</reference>
<dbReference type="AlphaFoldDB" id="W1XL57"/>
<dbReference type="EMBL" id="AZMM01014394">
    <property type="protein sequence ID" value="ETJ31098.1"/>
    <property type="molecule type" value="Genomic_DNA"/>
</dbReference>
<dbReference type="GO" id="GO:0008233">
    <property type="term" value="F:peptidase activity"/>
    <property type="evidence" value="ECO:0007669"/>
    <property type="project" value="UniProtKB-KW"/>
</dbReference>
<feature type="non-terminal residue" evidence="2">
    <location>
        <position position="53"/>
    </location>
</feature>
<proteinExistence type="predicted"/>
<keyword evidence="1" id="KW-1133">Transmembrane helix</keyword>
<evidence type="ECO:0000313" key="2">
    <source>
        <dbReference type="EMBL" id="ETJ31098.1"/>
    </source>
</evidence>
<dbReference type="GO" id="GO:0006508">
    <property type="term" value="P:proteolysis"/>
    <property type="evidence" value="ECO:0007669"/>
    <property type="project" value="UniProtKB-KW"/>
</dbReference>
<name>W1XL57_9ZZZZ</name>
<keyword evidence="1" id="KW-0812">Transmembrane</keyword>
<feature type="transmembrane region" description="Helical" evidence="1">
    <location>
        <begin position="21"/>
        <end position="44"/>
    </location>
</feature>
<protein>
    <submittedName>
        <fullName evidence="2">CAAX amino protease family protein</fullName>
    </submittedName>
</protein>
<accession>W1XL57</accession>
<comment type="caution">
    <text evidence="2">The sequence shown here is derived from an EMBL/GenBank/DDBJ whole genome shotgun (WGS) entry which is preliminary data.</text>
</comment>
<keyword evidence="2" id="KW-0645">Protease</keyword>
<sequence length="53" mass="6135">MGEAFMATLNRKERRAQRNESNTIGILLRLFFGLSFIGLAVVLFGEFDYNFIF</sequence>
<keyword evidence="1" id="KW-0472">Membrane</keyword>